<dbReference type="SUPFAM" id="SSF48452">
    <property type="entry name" value="TPR-like"/>
    <property type="match status" value="1"/>
</dbReference>
<gene>
    <name evidence="1" type="ORF">PGLA1383_LOCUS6721</name>
</gene>
<dbReference type="OrthoDB" id="412904at2759"/>
<organism evidence="1 2">
    <name type="scientific">Polarella glacialis</name>
    <name type="common">Dinoflagellate</name>
    <dbReference type="NCBI Taxonomy" id="89957"/>
    <lineage>
        <taxon>Eukaryota</taxon>
        <taxon>Sar</taxon>
        <taxon>Alveolata</taxon>
        <taxon>Dinophyceae</taxon>
        <taxon>Suessiales</taxon>
        <taxon>Suessiaceae</taxon>
        <taxon>Polarella</taxon>
    </lineage>
</organism>
<evidence type="ECO:0000313" key="2">
    <source>
        <dbReference type="Proteomes" id="UP000654075"/>
    </source>
</evidence>
<protein>
    <submittedName>
        <fullName evidence="1">Uncharacterized protein</fullName>
    </submittedName>
</protein>
<name>A0A813DJ30_POLGL</name>
<dbReference type="InterPro" id="IPR011990">
    <property type="entry name" value="TPR-like_helical_dom_sf"/>
</dbReference>
<reference evidence="1" key="1">
    <citation type="submission" date="2021-02" db="EMBL/GenBank/DDBJ databases">
        <authorList>
            <person name="Dougan E. K."/>
            <person name="Rhodes N."/>
            <person name="Thang M."/>
            <person name="Chan C."/>
        </authorList>
    </citation>
    <scope>NUCLEOTIDE SEQUENCE</scope>
</reference>
<keyword evidence="2" id="KW-1185">Reference proteome</keyword>
<dbReference type="AlphaFoldDB" id="A0A813DJ30"/>
<dbReference type="Gene3D" id="1.25.40.10">
    <property type="entry name" value="Tetratricopeptide repeat domain"/>
    <property type="match status" value="1"/>
</dbReference>
<comment type="caution">
    <text evidence="1">The sequence shown here is derived from an EMBL/GenBank/DDBJ whole genome shotgun (WGS) entry which is preliminary data.</text>
</comment>
<dbReference type="EMBL" id="CAJNNV010002809">
    <property type="protein sequence ID" value="CAE8587898.1"/>
    <property type="molecule type" value="Genomic_DNA"/>
</dbReference>
<accession>A0A813DJ30</accession>
<sequence>MSSSLREAAALFSTAEGYLRNEQVEDCLRVAAAALEVFKSLGDSGQAGFTDTLCMMADAHAQIATAQQRKPEEALAMVTQALSEFRASRDRRGEASMLLSLAVINHDKRGRKKRGEALESAAEALRIFREVEDKKSEALTLLLIATAHFKCFMYDDMLKESQAALDILDSFGDKFLKAKAMGL</sequence>
<dbReference type="Proteomes" id="UP000654075">
    <property type="component" value="Unassembled WGS sequence"/>
</dbReference>
<proteinExistence type="predicted"/>
<feature type="non-terminal residue" evidence="1">
    <location>
        <position position="183"/>
    </location>
</feature>
<evidence type="ECO:0000313" key="1">
    <source>
        <dbReference type="EMBL" id="CAE8587898.1"/>
    </source>
</evidence>